<name>A0AAQ3MTL5_VIGMU</name>
<reference evidence="2 3" key="1">
    <citation type="journal article" date="2023" name="Life. Sci Alliance">
        <title>Evolutionary insights into 3D genome organization and epigenetic landscape of Vigna mungo.</title>
        <authorList>
            <person name="Junaid A."/>
            <person name="Singh B."/>
            <person name="Bhatia S."/>
        </authorList>
    </citation>
    <scope>NUCLEOTIDE SEQUENCE [LARGE SCALE GENOMIC DNA]</scope>
    <source>
        <strain evidence="2">Urdbean</strain>
    </source>
</reference>
<protein>
    <recommendedName>
        <fullName evidence="4">Aminotransferase-like plant mobile domain-containing protein</fullName>
    </recommendedName>
</protein>
<evidence type="ECO:0000313" key="2">
    <source>
        <dbReference type="EMBL" id="WVY96434.1"/>
    </source>
</evidence>
<keyword evidence="3" id="KW-1185">Reference proteome</keyword>
<proteinExistence type="predicted"/>
<accession>A0AAQ3MTL5</accession>
<dbReference type="Proteomes" id="UP001374535">
    <property type="component" value="Chromosome 9"/>
</dbReference>
<feature type="coiled-coil region" evidence="1">
    <location>
        <begin position="285"/>
        <end position="319"/>
    </location>
</feature>
<sequence>MASISDTTFSNKLFVRHSLKSKFIGGLNGILTDEQKGIISQSPFKWFLELKDDIKLGRNILSDLLERWDDERGGFCFRGNFVELKEIDVSLSLGLGLDGEEINLKEKRLGKSACRKHFAKAKGKYDLQVIYEFILNKQKKLASLDVCRLYILVGISEILLPNLYQYLLSSFSKACTAWKEGKCGRTVYVEGCVYVLQVWFCDRFVPSNNLVHKNPRILHWIDVNVGDNFIKSAMETGVTLDDYGPSMREMRQPFVRASFNAAGEEVRKKAHSNSRTNEKQMKDVDDGLDAVLEEQEAEIKELEEELAALKTELVEEKKEYYGGYSTPCNQNENINNYGREGDDCNNETVMKHYMRRKRFKSAVCKTPYTGYSPKL</sequence>
<dbReference type="EMBL" id="CP144692">
    <property type="protein sequence ID" value="WVY96434.1"/>
    <property type="molecule type" value="Genomic_DNA"/>
</dbReference>
<gene>
    <name evidence="2" type="ORF">V8G54_028585</name>
</gene>
<evidence type="ECO:0008006" key="4">
    <source>
        <dbReference type="Google" id="ProtNLM"/>
    </source>
</evidence>
<organism evidence="2 3">
    <name type="scientific">Vigna mungo</name>
    <name type="common">Black gram</name>
    <name type="synonym">Phaseolus mungo</name>
    <dbReference type="NCBI Taxonomy" id="3915"/>
    <lineage>
        <taxon>Eukaryota</taxon>
        <taxon>Viridiplantae</taxon>
        <taxon>Streptophyta</taxon>
        <taxon>Embryophyta</taxon>
        <taxon>Tracheophyta</taxon>
        <taxon>Spermatophyta</taxon>
        <taxon>Magnoliopsida</taxon>
        <taxon>eudicotyledons</taxon>
        <taxon>Gunneridae</taxon>
        <taxon>Pentapetalae</taxon>
        <taxon>rosids</taxon>
        <taxon>fabids</taxon>
        <taxon>Fabales</taxon>
        <taxon>Fabaceae</taxon>
        <taxon>Papilionoideae</taxon>
        <taxon>50 kb inversion clade</taxon>
        <taxon>NPAAA clade</taxon>
        <taxon>indigoferoid/millettioid clade</taxon>
        <taxon>Phaseoleae</taxon>
        <taxon>Vigna</taxon>
    </lineage>
</organism>
<evidence type="ECO:0000313" key="3">
    <source>
        <dbReference type="Proteomes" id="UP001374535"/>
    </source>
</evidence>
<keyword evidence="1" id="KW-0175">Coiled coil</keyword>
<dbReference type="AlphaFoldDB" id="A0AAQ3MTL5"/>
<evidence type="ECO:0000256" key="1">
    <source>
        <dbReference type="SAM" id="Coils"/>
    </source>
</evidence>